<dbReference type="PANTHER" id="PTHR45947:SF3">
    <property type="entry name" value="SULFOQUINOVOSYL TRANSFERASE SQD2"/>
    <property type="match status" value="1"/>
</dbReference>
<dbReference type="CDD" id="cd03814">
    <property type="entry name" value="GT4-like"/>
    <property type="match status" value="1"/>
</dbReference>
<accession>A0ABX5LZG0</accession>
<keyword evidence="3" id="KW-1185">Reference proteome</keyword>
<dbReference type="Proteomes" id="UP000248090">
    <property type="component" value="Unassembled WGS sequence"/>
</dbReference>
<feature type="domain" description="Glycosyltransferase subfamily 4-like N-terminal" evidence="1">
    <location>
        <begin position="15"/>
        <end position="167"/>
    </location>
</feature>
<name>A0ABX5LZG0_9GAMM</name>
<dbReference type="InterPro" id="IPR050194">
    <property type="entry name" value="Glycosyltransferase_grp1"/>
</dbReference>
<reference evidence="2 3" key="1">
    <citation type="submission" date="2015-03" db="EMBL/GenBank/DDBJ databases">
        <authorList>
            <person name="Krishnan R."/>
            <person name="Midha S."/>
            <person name="Patil P.B."/>
            <person name="Rameshkumar N."/>
        </authorList>
    </citation>
    <scope>NUCLEOTIDE SEQUENCE [LARGE SCALE GENOMIC DNA]</scope>
    <source>
        <strain evidence="2 3">L1E11</strain>
    </source>
</reference>
<gene>
    <name evidence="2" type="ORF">WH50_06735</name>
</gene>
<dbReference type="PANTHER" id="PTHR45947">
    <property type="entry name" value="SULFOQUINOVOSYL TRANSFERASE SQD2"/>
    <property type="match status" value="1"/>
</dbReference>
<dbReference type="EMBL" id="LAPT01000027">
    <property type="protein sequence ID" value="PXF32019.1"/>
    <property type="molecule type" value="Genomic_DNA"/>
</dbReference>
<dbReference type="Pfam" id="PF13439">
    <property type="entry name" value="Glyco_transf_4"/>
    <property type="match status" value="1"/>
</dbReference>
<evidence type="ECO:0000313" key="2">
    <source>
        <dbReference type="EMBL" id="PXF32019.1"/>
    </source>
</evidence>
<protein>
    <submittedName>
        <fullName evidence="2">GDP-mannose-dependent alpha-mannosyltransferase</fullName>
    </submittedName>
</protein>
<dbReference type="SUPFAM" id="SSF53756">
    <property type="entry name" value="UDP-Glycosyltransferase/glycogen phosphorylase"/>
    <property type="match status" value="1"/>
</dbReference>
<comment type="caution">
    <text evidence="2">The sequence shown here is derived from an EMBL/GenBank/DDBJ whole genome shotgun (WGS) entry which is preliminary data.</text>
</comment>
<evidence type="ECO:0000259" key="1">
    <source>
        <dbReference type="Pfam" id="PF13439"/>
    </source>
</evidence>
<organism evidence="2 3">
    <name type="scientific">Pokkaliibacter plantistimulans</name>
    <dbReference type="NCBI Taxonomy" id="1635171"/>
    <lineage>
        <taxon>Bacteria</taxon>
        <taxon>Pseudomonadati</taxon>
        <taxon>Pseudomonadota</taxon>
        <taxon>Gammaproteobacteria</taxon>
        <taxon>Oceanospirillales</taxon>
        <taxon>Balneatrichaceae</taxon>
        <taxon>Pokkaliibacter</taxon>
    </lineage>
</organism>
<proteinExistence type="predicted"/>
<sequence length="343" mass="38786">MKKLLLITDAWYPQINGVVTTLTHMVTYLQQQQLAVEIIHPARFRTLPCPTYPDIRLVLTPWQVGKLIHDCQPDAVHIATEGPLGIAARSYLHKHHIPYTTSLHTKFPEYVSSRFSWVPLRWGYQFLRWFHRPSQQVLVTTESNARELRNAGLEHLQVWGRGVDTEQFRPQQRPANTDPVFLYVGRVAVEKNIEAFLRLRLPGRKRVVGDGPARADLQARYPDAEWVGFKTGQALVDEYARADVFVFPSLTDTFGLVMLEALACGTPIAAFPVTGPIDVVQPGVTGYLEQDLAKAAMQCLSLSRADCRQFAEANSWQQCAERFVQSLVPVFTNQEDDCAETSQ</sequence>
<dbReference type="RefSeq" id="WP_207780212.1">
    <property type="nucleotide sequence ID" value="NZ_CP177354.1"/>
</dbReference>
<dbReference type="Pfam" id="PF13692">
    <property type="entry name" value="Glyco_trans_1_4"/>
    <property type="match status" value="1"/>
</dbReference>
<dbReference type="Gene3D" id="3.40.50.2000">
    <property type="entry name" value="Glycogen Phosphorylase B"/>
    <property type="match status" value="2"/>
</dbReference>
<evidence type="ECO:0000313" key="3">
    <source>
        <dbReference type="Proteomes" id="UP000248090"/>
    </source>
</evidence>
<dbReference type="InterPro" id="IPR028098">
    <property type="entry name" value="Glyco_trans_4-like_N"/>
</dbReference>